<feature type="transmembrane region" description="Helical" evidence="6">
    <location>
        <begin position="42"/>
        <end position="64"/>
    </location>
</feature>
<reference evidence="7" key="1">
    <citation type="submission" date="2022-10" db="EMBL/GenBank/DDBJ databases">
        <title>Culturing micro-colonial fungi from biological soil crusts in the Mojave desert and describing Neophaeococcomyces mojavensis, and introducing the new genera and species Taxawa tesnikishii.</title>
        <authorList>
            <person name="Kurbessoian T."/>
            <person name="Stajich J.E."/>
        </authorList>
    </citation>
    <scope>NUCLEOTIDE SEQUENCE</scope>
    <source>
        <strain evidence="7">TK_41</strain>
    </source>
</reference>
<evidence type="ECO:0000256" key="6">
    <source>
        <dbReference type="SAM" id="Phobius"/>
    </source>
</evidence>
<dbReference type="Gene3D" id="1.20.1740.10">
    <property type="entry name" value="Amino acid/polyamine transporter I"/>
    <property type="match status" value="1"/>
</dbReference>
<proteinExistence type="predicted"/>
<dbReference type="PANTHER" id="PTHR45649:SF14">
    <property type="entry name" value="GABA PERMEASE"/>
    <property type="match status" value="1"/>
</dbReference>
<evidence type="ECO:0000256" key="4">
    <source>
        <dbReference type="ARBA" id="ARBA00022989"/>
    </source>
</evidence>
<gene>
    <name evidence="7" type="ORF">H2200_006343</name>
</gene>
<keyword evidence="3 6" id="KW-0812">Transmembrane</keyword>
<evidence type="ECO:0000256" key="5">
    <source>
        <dbReference type="ARBA" id="ARBA00023136"/>
    </source>
</evidence>
<evidence type="ECO:0000256" key="3">
    <source>
        <dbReference type="ARBA" id="ARBA00022692"/>
    </source>
</evidence>
<protein>
    <recommendedName>
        <fullName evidence="9">Choline transport protein</fullName>
    </recommendedName>
</protein>
<evidence type="ECO:0000313" key="7">
    <source>
        <dbReference type="EMBL" id="KAJ9610013.1"/>
    </source>
</evidence>
<feature type="transmembrane region" description="Helical" evidence="6">
    <location>
        <begin position="167"/>
        <end position="189"/>
    </location>
</feature>
<keyword evidence="4 6" id="KW-1133">Transmembrane helix</keyword>
<name>A0AA38XAV4_9EURO</name>
<keyword evidence="5 6" id="KW-0472">Membrane</keyword>
<dbReference type="Proteomes" id="UP001172673">
    <property type="component" value="Unassembled WGS sequence"/>
</dbReference>
<feature type="transmembrane region" description="Helical" evidence="6">
    <location>
        <begin position="108"/>
        <end position="127"/>
    </location>
</feature>
<comment type="subcellular location">
    <subcellularLocation>
        <location evidence="1">Membrane</location>
        <topology evidence="1">Multi-pass membrane protein</topology>
    </subcellularLocation>
</comment>
<keyword evidence="2" id="KW-0813">Transport</keyword>
<feature type="transmembrane region" description="Helical" evidence="6">
    <location>
        <begin position="133"/>
        <end position="155"/>
    </location>
</feature>
<accession>A0AA38XAV4</accession>
<organism evidence="7 8">
    <name type="scientific">Cladophialophora chaetospira</name>
    <dbReference type="NCBI Taxonomy" id="386627"/>
    <lineage>
        <taxon>Eukaryota</taxon>
        <taxon>Fungi</taxon>
        <taxon>Dikarya</taxon>
        <taxon>Ascomycota</taxon>
        <taxon>Pezizomycotina</taxon>
        <taxon>Eurotiomycetes</taxon>
        <taxon>Chaetothyriomycetidae</taxon>
        <taxon>Chaetothyriales</taxon>
        <taxon>Herpotrichiellaceae</taxon>
        <taxon>Cladophialophora</taxon>
    </lineage>
</organism>
<dbReference type="GO" id="GO:0022857">
    <property type="term" value="F:transmembrane transporter activity"/>
    <property type="evidence" value="ECO:0007669"/>
    <property type="project" value="InterPro"/>
</dbReference>
<evidence type="ECO:0008006" key="9">
    <source>
        <dbReference type="Google" id="ProtNLM"/>
    </source>
</evidence>
<sequence length="254" mass="27860">MAVSAKTSTAAAADHDNSHIDIDDLELKASGYDRAMPRRFNLLSLISMSYALLATWNGFGSAFGTGFTEASSAGSIWTLTIAGLMTAVTGIGMAELASAYPVAGAQYYWSYVVASPEWGPFASYISAGISTLGWWLGLASVTNFIAAMIAGIAVLNNPDYVIERWHIWLIFVAVTWCAIGLNVFGTRWLPIWNQFIRTSFPYGKSQASIDLATSLFLGDHFGGYHDHDLGLRRTQLPNRQVRLLRHNELDRLVK</sequence>
<comment type="caution">
    <text evidence="7">The sequence shown here is derived from an EMBL/GenBank/DDBJ whole genome shotgun (WGS) entry which is preliminary data.</text>
</comment>
<dbReference type="InterPro" id="IPR002293">
    <property type="entry name" value="AA/rel_permease1"/>
</dbReference>
<keyword evidence="8" id="KW-1185">Reference proteome</keyword>
<evidence type="ECO:0000313" key="8">
    <source>
        <dbReference type="Proteomes" id="UP001172673"/>
    </source>
</evidence>
<dbReference type="Pfam" id="PF13520">
    <property type="entry name" value="AA_permease_2"/>
    <property type="match status" value="1"/>
</dbReference>
<evidence type="ECO:0000256" key="1">
    <source>
        <dbReference type="ARBA" id="ARBA00004141"/>
    </source>
</evidence>
<dbReference type="PANTHER" id="PTHR45649">
    <property type="entry name" value="AMINO-ACID PERMEASE BAT1"/>
    <property type="match status" value="1"/>
</dbReference>
<dbReference type="EMBL" id="JAPDRK010000008">
    <property type="protein sequence ID" value="KAJ9610013.1"/>
    <property type="molecule type" value="Genomic_DNA"/>
</dbReference>
<evidence type="ECO:0000256" key="2">
    <source>
        <dbReference type="ARBA" id="ARBA00022448"/>
    </source>
</evidence>
<dbReference type="AlphaFoldDB" id="A0AA38XAV4"/>
<dbReference type="GO" id="GO:0016020">
    <property type="term" value="C:membrane"/>
    <property type="evidence" value="ECO:0007669"/>
    <property type="project" value="UniProtKB-SubCell"/>
</dbReference>
<feature type="transmembrane region" description="Helical" evidence="6">
    <location>
        <begin position="76"/>
        <end position="96"/>
    </location>
</feature>